<sequence length="237" mass="26253">MPDPYIVGDSSPFMKRVLIPFWVIRIIIMLIEIAVYGVLIGAIAVISNDSDLRSDYNVRNGVGAAIAIIAVVMILVLICLILDIVCIVKRARRTLSPRFFLIVNVIQTTLWLIFFILSMISAKNDISVGIGIIIFFSFLGLLIYAAVVFHQFRKGKLGAGNYQPAHNPALTQQATLDYGNTAYGGNTSYGNAYAPEPVKPVHYGDVPVPHQQGYGNQQYSQQQYGQQQGYEMHNRAV</sequence>
<dbReference type="Proteomes" id="UP001283341">
    <property type="component" value="Unassembled WGS sequence"/>
</dbReference>
<accession>A0AAE0M7D9</accession>
<evidence type="ECO:0000313" key="3">
    <source>
        <dbReference type="Proteomes" id="UP001283341"/>
    </source>
</evidence>
<keyword evidence="1" id="KW-1133">Transmembrane helix</keyword>
<protein>
    <submittedName>
        <fullName evidence="2">Uncharacterized protein</fullName>
    </submittedName>
</protein>
<comment type="caution">
    <text evidence="2">The sequence shown here is derived from an EMBL/GenBank/DDBJ whole genome shotgun (WGS) entry which is preliminary data.</text>
</comment>
<reference evidence="2" key="2">
    <citation type="submission" date="2023-06" db="EMBL/GenBank/DDBJ databases">
        <authorList>
            <consortium name="Lawrence Berkeley National Laboratory"/>
            <person name="Haridas S."/>
            <person name="Hensen N."/>
            <person name="Bonometti L."/>
            <person name="Westerberg I."/>
            <person name="Brannstrom I.O."/>
            <person name="Guillou S."/>
            <person name="Cros-Aarteil S."/>
            <person name="Calhoun S."/>
            <person name="Kuo A."/>
            <person name="Mondo S."/>
            <person name="Pangilinan J."/>
            <person name="Riley R."/>
            <person name="Labutti K."/>
            <person name="Andreopoulos B."/>
            <person name="Lipzen A."/>
            <person name="Chen C."/>
            <person name="Yanf M."/>
            <person name="Daum C."/>
            <person name="Ng V."/>
            <person name="Clum A."/>
            <person name="Steindorff A."/>
            <person name="Ohm R."/>
            <person name="Martin F."/>
            <person name="Silar P."/>
            <person name="Natvig D."/>
            <person name="Lalanne C."/>
            <person name="Gautier V."/>
            <person name="Ament-Velasquez S.L."/>
            <person name="Kruys A."/>
            <person name="Hutchinson M.I."/>
            <person name="Powell A.J."/>
            <person name="Barry K."/>
            <person name="Miller A.N."/>
            <person name="Grigoriev I.V."/>
            <person name="Debuchy R."/>
            <person name="Gladieux P."/>
            <person name="Thoren M.H."/>
            <person name="Johannesson H."/>
        </authorList>
    </citation>
    <scope>NUCLEOTIDE SEQUENCE</scope>
    <source>
        <strain evidence="2">CBS 118394</strain>
    </source>
</reference>
<keyword evidence="1" id="KW-0472">Membrane</keyword>
<dbReference type="AlphaFoldDB" id="A0AAE0M7D9"/>
<feature type="transmembrane region" description="Helical" evidence="1">
    <location>
        <begin position="126"/>
        <end position="149"/>
    </location>
</feature>
<dbReference type="EMBL" id="JAUEDM010000003">
    <property type="protein sequence ID" value="KAK3321710.1"/>
    <property type="molecule type" value="Genomic_DNA"/>
</dbReference>
<organism evidence="2 3">
    <name type="scientific">Apodospora peruviana</name>
    <dbReference type="NCBI Taxonomy" id="516989"/>
    <lineage>
        <taxon>Eukaryota</taxon>
        <taxon>Fungi</taxon>
        <taxon>Dikarya</taxon>
        <taxon>Ascomycota</taxon>
        <taxon>Pezizomycotina</taxon>
        <taxon>Sordariomycetes</taxon>
        <taxon>Sordariomycetidae</taxon>
        <taxon>Sordariales</taxon>
        <taxon>Lasiosphaeriaceae</taxon>
        <taxon>Apodospora</taxon>
    </lineage>
</organism>
<evidence type="ECO:0000256" key="1">
    <source>
        <dbReference type="SAM" id="Phobius"/>
    </source>
</evidence>
<feature type="transmembrane region" description="Helical" evidence="1">
    <location>
        <begin position="66"/>
        <end position="87"/>
    </location>
</feature>
<feature type="transmembrane region" description="Helical" evidence="1">
    <location>
        <begin position="21"/>
        <end position="46"/>
    </location>
</feature>
<reference evidence="2" key="1">
    <citation type="journal article" date="2023" name="Mol. Phylogenet. Evol.">
        <title>Genome-scale phylogeny and comparative genomics of the fungal order Sordariales.</title>
        <authorList>
            <person name="Hensen N."/>
            <person name="Bonometti L."/>
            <person name="Westerberg I."/>
            <person name="Brannstrom I.O."/>
            <person name="Guillou S."/>
            <person name="Cros-Aarteil S."/>
            <person name="Calhoun S."/>
            <person name="Haridas S."/>
            <person name="Kuo A."/>
            <person name="Mondo S."/>
            <person name="Pangilinan J."/>
            <person name="Riley R."/>
            <person name="LaButti K."/>
            <person name="Andreopoulos B."/>
            <person name="Lipzen A."/>
            <person name="Chen C."/>
            <person name="Yan M."/>
            <person name="Daum C."/>
            <person name="Ng V."/>
            <person name="Clum A."/>
            <person name="Steindorff A."/>
            <person name="Ohm R.A."/>
            <person name="Martin F."/>
            <person name="Silar P."/>
            <person name="Natvig D.O."/>
            <person name="Lalanne C."/>
            <person name="Gautier V."/>
            <person name="Ament-Velasquez S.L."/>
            <person name="Kruys A."/>
            <person name="Hutchinson M.I."/>
            <person name="Powell A.J."/>
            <person name="Barry K."/>
            <person name="Miller A.N."/>
            <person name="Grigoriev I.V."/>
            <person name="Debuchy R."/>
            <person name="Gladieux P."/>
            <person name="Hiltunen Thoren M."/>
            <person name="Johannesson H."/>
        </authorList>
    </citation>
    <scope>NUCLEOTIDE SEQUENCE</scope>
    <source>
        <strain evidence="2">CBS 118394</strain>
    </source>
</reference>
<keyword evidence="3" id="KW-1185">Reference proteome</keyword>
<keyword evidence="1" id="KW-0812">Transmembrane</keyword>
<feature type="transmembrane region" description="Helical" evidence="1">
    <location>
        <begin position="99"/>
        <end position="120"/>
    </location>
</feature>
<name>A0AAE0M7D9_9PEZI</name>
<evidence type="ECO:0000313" key="2">
    <source>
        <dbReference type="EMBL" id="KAK3321710.1"/>
    </source>
</evidence>
<gene>
    <name evidence="2" type="ORF">B0H66DRAFT_179701</name>
</gene>
<proteinExistence type="predicted"/>